<dbReference type="PANTHER" id="PTHR43744">
    <property type="entry name" value="ABC TRANSPORTER PERMEASE PROTEIN MG189-RELATED-RELATED"/>
    <property type="match status" value="1"/>
</dbReference>
<feature type="transmembrane region" description="Helical" evidence="7">
    <location>
        <begin position="133"/>
        <end position="155"/>
    </location>
</feature>
<keyword evidence="2 7" id="KW-0813">Transport</keyword>
<dbReference type="GO" id="GO:0005886">
    <property type="term" value="C:plasma membrane"/>
    <property type="evidence" value="ECO:0007669"/>
    <property type="project" value="UniProtKB-SubCell"/>
</dbReference>
<reference evidence="9" key="1">
    <citation type="submission" date="2020-02" db="EMBL/GenBank/DDBJ databases">
        <authorList>
            <person name="Meier V. D."/>
        </authorList>
    </citation>
    <scope>NUCLEOTIDE SEQUENCE</scope>
    <source>
        <strain evidence="9">AVDCRST_MAG19</strain>
    </source>
</reference>
<sequence length="304" mass="33233">MRIEETSGLVAERPLGLPATRARRAGGPRGVGAGGLASHLVLGAWGLLVALPLAWMVMTAFKSDAEIFFSPWQLPGAWRWGNFARAWNEAQIGRYALNSLIVVAGSVSLTLLCASMAAYALARYEFRLNRPIYYAFLVGLAFPGFLALVPVFFVVRDLGLLGTYRGLILVYSAGSLPFAVFFLTGFFRSLPTELAEAAILDGASHHRVFFQIMLPMARPGLAAAGIFLFLDHWNQFILPFVLNPDPDRYLLAQGLAALAVQRGYESDWSALFAGLTLTMLPTLLFYLLFQRRVQQGLTAGALKG</sequence>
<organism evidence="9">
    <name type="scientific">uncultured Thermomicrobiales bacterium</name>
    <dbReference type="NCBI Taxonomy" id="1645740"/>
    <lineage>
        <taxon>Bacteria</taxon>
        <taxon>Pseudomonadati</taxon>
        <taxon>Thermomicrobiota</taxon>
        <taxon>Thermomicrobia</taxon>
        <taxon>Thermomicrobiales</taxon>
        <taxon>environmental samples</taxon>
    </lineage>
</organism>
<name>A0A6J4VD10_9BACT</name>
<accession>A0A6J4VD10</accession>
<dbReference type="SUPFAM" id="SSF161098">
    <property type="entry name" value="MetI-like"/>
    <property type="match status" value="1"/>
</dbReference>
<protein>
    <submittedName>
        <fullName evidence="9">Multiple sugar ABC transporter, membrane-spanning permease protein MsmG</fullName>
    </submittedName>
</protein>
<comment type="similarity">
    <text evidence="7">Belongs to the binding-protein-dependent transport system permease family.</text>
</comment>
<evidence type="ECO:0000256" key="6">
    <source>
        <dbReference type="ARBA" id="ARBA00023136"/>
    </source>
</evidence>
<feature type="transmembrane region" description="Helical" evidence="7">
    <location>
        <begin position="95"/>
        <end position="121"/>
    </location>
</feature>
<keyword evidence="3" id="KW-1003">Cell membrane</keyword>
<evidence type="ECO:0000256" key="1">
    <source>
        <dbReference type="ARBA" id="ARBA00004651"/>
    </source>
</evidence>
<dbReference type="InterPro" id="IPR035906">
    <property type="entry name" value="MetI-like_sf"/>
</dbReference>
<evidence type="ECO:0000256" key="4">
    <source>
        <dbReference type="ARBA" id="ARBA00022692"/>
    </source>
</evidence>
<dbReference type="PANTHER" id="PTHR43744:SF12">
    <property type="entry name" value="ABC TRANSPORTER PERMEASE PROTEIN MG189-RELATED"/>
    <property type="match status" value="1"/>
</dbReference>
<proteinExistence type="inferred from homology"/>
<keyword evidence="5 7" id="KW-1133">Transmembrane helix</keyword>
<dbReference type="InterPro" id="IPR000515">
    <property type="entry name" value="MetI-like"/>
</dbReference>
<feature type="transmembrane region" description="Helical" evidence="7">
    <location>
        <begin position="208"/>
        <end position="230"/>
    </location>
</feature>
<evidence type="ECO:0000313" key="9">
    <source>
        <dbReference type="EMBL" id="CAA9575480.1"/>
    </source>
</evidence>
<dbReference type="Gene3D" id="1.10.3720.10">
    <property type="entry name" value="MetI-like"/>
    <property type="match status" value="1"/>
</dbReference>
<feature type="transmembrane region" description="Helical" evidence="7">
    <location>
        <begin position="31"/>
        <end position="55"/>
    </location>
</feature>
<feature type="transmembrane region" description="Helical" evidence="7">
    <location>
        <begin position="167"/>
        <end position="187"/>
    </location>
</feature>
<dbReference type="PROSITE" id="PS50928">
    <property type="entry name" value="ABC_TM1"/>
    <property type="match status" value="1"/>
</dbReference>
<evidence type="ECO:0000256" key="7">
    <source>
        <dbReference type="RuleBase" id="RU363032"/>
    </source>
</evidence>
<dbReference type="EMBL" id="CADCWL010000178">
    <property type="protein sequence ID" value="CAA9575480.1"/>
    <property type="molecule type" value="Genomic_DNA"/>
</dbReference>
<gene>
    <name evidence="9" type="ORF">AVDCRST_MAG19-3294</name>
</gene>
<comment type="subcellular location">
    <subcellularLocation>
        <location evidence="1 7">Cell membrane</location>
        <topology evidence="1 7">Multi-pass membrane protein</topology>
    </subcellularLocation>
</comment>
<dbReference type="GO" id="GO:0055085">
    <property type="term" value="P:transmembrane transport"/>
    <property type="evidence" value="ECO:0007669"/>
    <property type="project" value="InterPro"/>
</dbReference>
<dbReference type="Pfam" id="PF00528">
    <property type="entry name" value="BPD_transp_1"/>
    <property type="match status" value="1"/>
</dbReference>
<evidence type="ECO:0000259" key="8">
    <source>
        <dbReference type="PROSITE" id="PS50928"/>
    </source>
</evidence>
<dbReference type="AlphaFoldDB" id="A0A6J4VD10"/>
<feature type="domain" description="ABC transmembrane type-1" evidence="8">
    <location>
        <begin position="96"/>
        <end position="289"/>
    </location>
</feature>
<evidence type="ECO:0000256" key="5">
    <source>
        <dbReference type="ARBA" id="ARBA00022989"/>
    </source>
</evidence>
<keyword evidence="4 7" id="KW-0812">Transmembrane</keyword>
<evidence type="ECO:0000256" key="3">
    <source>
        <dbReference type="ARBA" id="ARBA00022475"/>
    </source>
</evidence>
<evidence type="ECO:0000256" key="2">
    <source>
        <dbReference type="ARBA" id="ARBA00022448"/>
    </source>
</evidence>
<keyword evidence="6 7" id="KW-0472">Membrane</keyword>
<feature type="transmembrane region" description="Helical" evidence="7">
    <location>
        <begin position="268"/>
        <end position="289"/>
    </location>
</feature>
<dbReference type="CDD" id="cd06261">
    <property type="entry name" value="TM_PBP2"/>
    <property type="match status" value="1"/>
</dbReference>